<accession>A0A834U1I4</accession>
<evidence type="ECO:0000313" key="2">
    <source>
        <dbReference type="Proteomes" id="UP000634136"/>
    </source>
</evidence>
<dbReference type="InterPro" id="IPR053350">
    <property type="entry name" value="CV_Inducer"/>
</dbReference>
<dbReference type="AlphaFoldDB" id="A0A834U1I4"/>
<keyword evidence="2" id="KW-1185">Reference proteome</keyword>
<evidence type="ECO:0000313" key="1">
    <source>
        <dbReference type="EMBL" id="KAF7830245.1"/>
    </source>
</evidence>
<protein>
    <submittedName>
        <fullName evidence="1">Uncharacterized protein</fullName>
    </submittedName>
</protein>
<dbReference type="OrthoDB" id="1892100at2759"/>
<gene>
    <name evidence="1" type="ORF">G2W53_012578</name>
</gene>
<dbReference type="Proteomes" id="UP000634136">
    <property type="component" value="Unassembled WGS sequence"/>
</dbReference>
<proteinExistence type="predicted"/>
<dbReference type="PANTHER" id="PTHR37210:SF2">
    <property type="entry name" value="PROTEIN CHLOROPLAST VESICULATION"/>
    <property type="match status" value="1"/>
</dbReference>
<dbReference type="PANTHER" id="PTHR37210">
    <property type="entry name" value="EXPRESSED PROTEIN"/>
    <property type="match status" value="1"/>
</dbReference>
<organism evidence="1 2">
    <name type="scientific">Senna tora</name>
    <dbReference type="NCBI Taxonomy" id="362788"/>
    <lineage>
        <taxon>Eukaryota</taxon>
        <taxon>Viridiplantae</taxon>
        <taxon>Streptophyta</taxon>
        <taxon>Embryophyta</taxon>
        <taxon>Tracheophyta</taxon>
        <taxon>Spermatophyta</taxon>
        <taxon>Magnoliopsida</taxon>
        <taxon>eudicotyledons</taxon>
        <taxon>Gunneridae</taxon>
        <taxon>Pentapetalae</taxon>
        <taxon>rosids</taxon>
        <taxon>fabids</taxon>
        <taxon>Fabales</taxon>
        <taxon>Fabaceae</taxon>
        <taxon>Caesalpinioideae</taxon>
        <taxon>Cassia clade</taxon>
        <taxon>Senna</taxon>
    </lineage>
</organism>
<sequence length="128" mass="14139">MRTTCCLNLPPPTSSTQAFNTPLSTKPPQLPLVMGLQMGNLVISDEEGIALALPPHHHVPTVERSKAPNPKWSDKIRACPSWRQNSLETVVPENLPRPASRRRYEAVRSTTAPSLTLPVQTKTDCFSM</sequence>
<name>A0A834U1I4_9FABA</name>
<comment type="caution">
    <text evidence="1">The sequence shown here is derived from an EMBL/GenBank/DDBJ whole genome shotgun (WGS) entry which is preliminary data.</text>
</comment>
<dbReference type="EMBL" id="JAAIUW010000005">
    <property type="protein sequence ID" value="KAF7830245.1"/>
    <property type="molecule type" value="Genomic_DNA"/>
</dbReference>
<reference evidence="1" key="1">
    <citation type="submission" date="2020-09" db="EMBL/GenBank/DDBJ databases">
        <title>Genome-Enabled Discovery of Anthraquinone Biosynthesis in Senna tora.</title>
        <authorList>
            <person name="Kang S.-H."/>
            <person name="Pandey R.P."/>
            <person name="Lee C.-M."/>
            <person name="Sim J.-S."/>
            <person name="Jeong J.-T."/>
            <person name="Choi B.-S."/>
            <person name="Jung M."/>
            <person name="Ginzburg D."/>
            <person name="Zhao K."/>
            <person name="Won S.Y."/>
            <person name="Oh T.-J."/>
            <person name="Yu Y."/>
            <person name="Kim N.-H."/>
            <person name="Lee O.R."/>
            <person name="Lee T.-H."/>
            <person name="Bashyal P."/>
            <person name="Kim T.-S."/>
            <person name="Lee W.-H."/>
            <person name="Kawkins C."/>
            <person name="Kim C.-K."/>
            <person name="Kim J.S."/>
            <person name="Ahn B.O."/>
            <person name="Rhee S.Y."/>
            <person name="Sohng J.K."/>
        </authorList>
    </citation>
    <scope>NUCLEOTIDE SEQUENCE</scope>
    <source>
        <tissue evidence="1">Leaf</tissue>
    </source>
</reference>